<proteinExistence type="predicted"/>
<reference evidence="1 2" key="1">
    <citation type="submission" date="2014-11" db="EMBL/GenBank/DDBJ databases">
        <authorList>
            <person name="Wibberg Daniel"/>
        </authorList>
    </citation>
    <scope>NUCLEOTIDE SEQUENCE [LARGE SCALE GENOMIC DNA]</scope>
    <source>
        <strain evidence="1">Rhizoctonia solani AG1-IB 7/3/14</strain>
    </source>
</reference>
<dbReference type="EMBL" id="LN679204">
    <property type="protein sequence ID" value="CEL52824.1"/>
    <property type="molecule type" value="Genomic_DNA"/>
</dbReference>
<keyword evidence="2" id="KW-1185">Reference proteome</keyword>
<dbReference type="OrthoDB" id="6613063at2759"/>
<accession>A0A0B7F7C8</accession>
<name>A0A0B7F7C8_THACB</name>
<evidence type="ECO:0000313" key="2">
    <source>
        <dbReference type="Proteomes" id="UP000059188"/>
    </source>
</evidence>
<organism evidence="1 2">
    <name type="scientific">Thanatephorus cucumeris (strain AG1-IB / isolate 7/3/14)</name>
    <name type="common">Lettuce bottom rot fungus</name>
    <name type="synonym">Rhizoctonia solani</name>
    <dbReference type="NCBI Taxonomy" id="1108050"/>
    <lineage>
        <taxon>Eukaryota</taxon>
        <taxon>Fungi</taxon>
        <taxon>Dikarya</taxon>
        <taxon>Basidiomycota</taxon>
        <taxon>Agaricomycotina</taxon>
        <taxon>Agaricomycetes</taxon>
        <taxon>Cantharellales</taxon>
        <taxon>Ceratobasidiaceae</taxon>
        <taxon>Rhizoctonia</taxon>
        <taxon>Rhizoctonia solani AG-1</taxon>
    </lineage>
</organism>
<gene>
    <name evidence="1" type="ORF">RSOLAG1IB_11169</name>
</gene>
<evidence type="ECO:0000313" key="1">
    <source>
        <dbReference type="EMBL" id="CEL52824.1"/>
    </source>
</evidence>
<sequence length="75" mass="8210">MVPAFGYSQLNFIIALTLPKDKAFEIEEPQLHVLAHITKAKGAEGDAMSGLVFFTQFGWSIILDVTSAANVVDWV</sequence>
<dbReference type="AlphaFoldDB" id="A0A0B7F7C8"/>
<protein>
    <submittedName>
        <fullName evidence="1">Uncharacterized protein</fullName>
    </submittedName>
</protein>
<dbReference type="Proteomes" id="UP000059188">
    <property type="component" value="Unassembled WGS sequence"/>
</dbReference>